<evidence type="ECO:0000256" key="23">
    <source>
        <dbReference type="SAM" id="SignalP"/>
    </source>
</evidence>
<keyword evidence="14 18" id="KW-0472">Membrane</keyword>
<dbReference type="GO" id="GO:0020037">
    <property type="term" value="F:heme binding"/>
    <property type="evidence" value="ECO:0007669"/>
    <property type="project" value="InterPro"/>
</dbReference>
<dbReference type="Pfam" id="PF00691">
    <property type="entry name" value="OmpA"/>
    <property type="match status" value="1"/>
</dbReference>
<dbReference type="PROSITE" id="PS51123">
    <property type="entry name" value="OMPA_2"/>
    <property type="match status" value="1"/>
</dbReference>
<dbReference type="OrthoDB" id="9781261at2"/>
<gene>
    <name evidence="28" type="ORF">SAMN05192539_1002281</name>
</gene>
<evidence type="ECO:0000256" key="11">
    <source>
        <dbReference type="ARBA" id="ARBA00022989"/>
    </source>
</evidence>
<dbReference type="AlphaFoldDB" id="A0A1H6RNB7"/>
<dbReference type="PRINTS" id="PR01166">
    <property type="entry name" value="CYCOXIDASEII"/>
</dbReference>
<evidence type="ECO:0000256" key="9">
    <source>
        <dbReference type="ARBA" id="ARBA00022967"/>
    </source>
</evidence>
<proteinExistence type="inferred from homology"/>
<evidence type="ECO:0000256" key="19">
    <source>
        <dbReference type="RuleBase" id="RU000456"/>
    </source>
</evidence>
<evidence type="ECO:0000256" key="7">
    <source>
        <dbReference type="ARBA" id="ARBA00022692"/>
    </source>
</evidence>
<sequence length="560" mass="58588">MEILGKEAMKTIKRALTGVLACSGLLFAGAALAVGDSPGGPSVNEINLQPPVTRIAEELYSLHTLMLILCTLIFVGVFGVMFYSIFAHRKSKGHKAANFHESTTVEIIWTIVPFIIVVLMALPATRTVVAMKDTSNADLTVKVTGYQWKWGYDYVKGPGEGISFLSTLTTPRSEVNGQQPITDTYLQEVDNPLVVPVNKKIRIITTANDVVHSWYVPAFGVKQDAIPGFVRDTWFKAEKVGTYRGFCTELCGKEHAYMPVVVNVLSDDDYAKWVDDEKKKMAAGQDDPNKTYTLAELTERGGKVYASNCAVCHQPTGKGGGAFPALDGSKVANGPLADHVSIVLKGKNAMPSWAPTLNDVEIASVITFERNSWGNHTGDILQPKQVADARNGRLPSGGDHLAGAAAAAASDATAASGAEGASGAAAASGETGASAPAAASGSTGASNNAAASAPQASLPATIYFETNKSTLPADAKAAVDAAAAYAKAHPDAKFTLSGYTDATGSADKNAQLAKARAEAVRDALKAAGIAEDHIILKKPETITGGADAKEARRVEISPAA</sequence>
<dbReference type="GO" id="GO:0042773">
    <property type="term" value="P:ATP synthesis coupled electron transport"/>
    <property type="evidence" value="ECO:0007669"/>
    <property type="project" value="TreeGrafter"/>
</dbReference>
<dbReference type="GO" id="GO:0016491">
    <property type="term" value="F:oxidoreductase activity"/>
    <property type="evidence" value="ECO:0007669"/>
    <property type="project" value="InterPro"/>
</dbReference>
<feature type="domain" description="Cytochrome oxidase subunit II copper A binding" evidence="24">
    <location>
        <begin position="136"/>
        <end position="276"/>
    </location>
</feature>
<dbReference type="PROSITE" id="PS51007">
    <property type="entry name" value="CYTC"/>
    <property type="match status" value="1"/>
</dbReference>
<dbReference type="InterPro" id="IPR002429">
    <property type="entry name" value="CcO_II-like_C"/>
</dbReference>
<dbReference type="Pfam" id="PF00116">
    <property type="entry name" value="COX2"/>
    <property type="match status" value="1"/>
</dbReference>
<dbReference type="EMBL" id="FNYE01000002">
    <property type="protein sequence ID" value="SEI54834.1"/>
    <property type="molecule type" value="Genomic_DNA"/>
</dbReference>
<evidence type="ECO:0000256" key="2">
    <source>
        <dbReference type="ARBA" id="ARBA00004418"/>
    </source>
</evidence>
<keyword evidence="11 22" id="KW-1133">Transmembrane helix</keyword>
<dbReference type="GO" id="GO:0005507">
    <property type="term" value="F:copper ion binding"/>
    <property type="evidence" value="ECO:0007669"/>
    <property type="project" value="InterPro"/>
</dbReference>
<evidence type="ECO:0000259" key="24">
    <source>
        <dbReference type="PROSITE" id="PS50857"/>
    </source>
</evidence>
<comment type="similarity">
    <text evidence="3 19">Belongs to the cytochrome c oxidase subunit 2 family.</text>
</comment>
<organism evidence="28 29">
    <name type="scientific">Paraburkholderia diazotrophica</name>
    <dbReference type="NCBI Taxonomy" id="667676"/>
    <lineage>
        <taxon>Bacteria</taxon>
        <taxon>Pseudomonadati</taxon>
        <taxon>Pseudomonadota</taxon>
        <taxon>Betaproteobacteria</taxon>
        <taxon>Burkholderiales</taxon>
        <taxon>Burkholderiaceae</taxon>
        <taxon>Paraburkholderia</taxon>
    </lineage>
</organism>
<dbReference type="PROSITE" id="PS50857">
    <property type="entry name" value="COX2_CUA"/>
    <property type="match status" value="1"/>
</dbReference>
<dbReference type="PROSITE" id="PS50999">
    <property type="entry name" value="COX2_TM"/>
    <property type="match status" value="1"/>
</dbReference>
<dbReference type="InterPro" id="IPR036257">
    <property type="entry name" value="Cyt_c_oxidase_su2_TM_sf"/>
</dbReference>
<keyword evidence="23" id="KW-0732">Signal</keyword>
<evidence type="ECO:0000256" key="18">
    <source>
        <dbReference type="PROSITE-ProRule" id="PRU00473"/>
    </source>
</evidence>
<evidence type="ECO:0000313" key="28">
    <source>
        <dbReference type="EMBL" id="SEI54834.1"/>
    </source>
</evidence>
<reference evidence="29" key="1">
    <citation type="submission" date="2016-10" db="EMBL/GenBank/DDBJ databases">
        <authorList>
            <person name="Varghese N."/>
            <person name="Submissions S."/>
        </authorList>
    </citation>
    <scope>NUCLEOTIDE SEQUENCE [LARGE SCALE GENOMIC DNA]</scope>
    <source>
        <strain evidence="29">LMG 26031</strain>
    </source>
</reference>
<dbReference type="Gene3D" id="2.60.40.420">
    <property type="entry name" value="Cupredoxins - blue copper proteins"/>
    <property type="match status" value="1"/>
</dbReference>
<comment type="function">
    <text evidence="15 20">Subunits I and II form the functional core of the enzyme complex. Electrons originating in cytochrome c are transferred via heme a and Cu(A) to the binuclear center formed by heme a3 and Cu(B).</text>
</comment>
<accession>A0A1H6RNB7</accession>
<dbReference type="SUPFAM" id="SSF49503">
    <property type="entry name" value="Cupredoxins"/>
    <property type="match status" value="1"/>
</dbReference>
<dbReference type="InterPro" id="IPR008972">
    <property type="entry name" value="Cupredoxin"/>
</dbReference>
<keyword evidence="29" id="KW-1185">Reference proteome</keyword>
<evidence type="ECO:0000256" key="20">
    <source>
        <dbReference type="RuleBase" id="RU004024"/>
    </source>
</evidence>
<evidence type="ECO:0000256" key="14">
    <source>
        <dbReference type="ARBA" id="ARBA00023136"/>
    </source>
</evidence>
<dbReference type="InterPro" id="IPR036909">
    <property type="entry name" value="Cyt_c-like_dom_sf"/>
</dbReference>
<dbReference type="InterPro" id="IPR011759">
    <property type="entry name" value="Cyt_c_oxidase_su2_TM_dom"/>
</dbReference>
<dbReference type="Gene3D" id="1.10.287.90">
    <property type="match status" value="1"/>
</dbReference>
<keyword evidence="7 19" id="KW-0812">Transmembrane</keyword>
<keyword evidence="12 17" id="KW-0408">Iron</keyword>
<dbReference type="InterPro" id="IPR001505">
    <property type="entry name" value="Copper_CuA"/>
</dbReference>
<comment type="subcellular location">
    <subcellularLocation>
        <location evidence="19">Cell membrane</location>
        <topology evidence="19">Multi-pass membrane protein</topology>
    </subcellularLocation>
    <subcellularLocation>
        <location evidence="1">Membrane</location>
        <topology evidence="1">Multi-pass membrane protein</topology>
    </subcellularLocation>
    <subcellularLocation>
        <location evidence="2">Periplasm</location>
    </subcellularLocation>
</comment>
<feature type="region of interest" description="Disordered" evidence="21">
    <location>
        <begin position="424"/>
        <end position="450"/>
    </location>
</feature>
<name>A0A1H6RNB7_9BURK</name>
<evidence type="ECO:0000259" key="25">
    <source>
        <dbReference type="PROSITE" id="PS50999"/>
    </source>
</evidence>
<dbReference type="InterPro" id="IPR006665">
    <property type="entry name" value="OmpA-like"/>
</dbReference>
<evidence type="ECO:0000259" key="26">
    <source>
        <dbReference type="PROSITE" id="PS51007"/>
    </source>
</evidence>
<evidence type="ECO:0000256" key="22">
    <source>
        <dbReference type="SAM" id="Phobius"/>
    </source>
</evidence>
<dbReference type="Gene3D" id="1.10.760.10">
    <property type="entry name" value="Cytochrome c-like domain"/>
    <property type="match status" value="1"/>
</dbReference>
<dbReference type="Proteomes" id="UP000198866">
    <property type="component" value="Unassembled WGS sequence"/>
</dbReference>
<feature type="domain" description="Cytochrome c" evidence="26">
    <location>
        <begin position="296"/>
        <end position="373"/>
    </location>
</feature>
<evidence type="ECO:0000256" key="16">
    <source>
        <dbReference type="ARBA" id="ARBA00047816"/>
    </source>
</evidence>
<evidence type="ECO:0000256" key="13">
    <source>
        <dbReference type="ARBA" id="ARBA00023008"/>
    </source>
</evidence>
<keyword evidence="5 17" id="KW-0349">Heme</keyword>
<dbReference type="RefSeq" id="WP_090863267.1">
    <property type="nucleotide sequence ID" value="NZ_FNYE01000002.1"/>
</dbReference>
<dbReference type="InterPro" id="IPR045187">
    <property type="entry name" value="CcO_II"/>
</dbReference>
<feature type="chain" id="PRO_5011697180" description="Cytochrome c oxidase subunit 2" evidence="23">
    <location>
        <begin position="34"/>
        <end position="560"/>
    </location>
</feature>
<evidence type="ECO:0000256" key="17">
    <source>
        <dbReference type="PROSITE-ProRule" id="PRU00433"/>
    </source>
</evidence>
<evidence type="ECO:0000256" key="15">
    <source>
        <dbReference type="ARBA" id="ARBA00024688"/>
    </source>
</evidence>
<protein>
    <recommendedName>
        <fullName evidence="20">Cytochrome c oxidase subunit 2</fullName>
        <ecNumber evidence="20">7.1.1.9</ecNumber>
    </recommendedName>
</protein>
<evidence type="ECO:0000256" key="6">
    <source>
        <dbReference type="ARBA" id="ARBA00022660"/>
    </source>
</evidence>
<dbReference type="SUPFAM" id="SSF46626">
    <property type="entry name" value="Cytochrome c"/>
    <property type="match status" value="1"/>
</dbReference>
<evidence type="ECO:0000256" key="4">
    <source>
        <dbReference type="ARBA" id="ARBA00022448"/>
    </source>
</evidence>
<dbReference type="Gene3D" id="3.30.1330.60">
    <property type="entry name" value="OmpA-like domain"/>
    <property type="match status" value="1"/>
</dbReference>
<dbReference type="STRING" id="667676.SAMN05192539_1002281"/>
<evidence type="ECO:0000256" key="8">
    <source>
        <dbReference type="ARBA" id="ARBA00022723"/>
    </source>
</evidence>
<dbReference type="InterPro" id="IPR009056">
    <property type="entry name" value="Cyt_c-like_dom"/>
</dbReference>
<dbReference type="GO" id="GO:0005886">
    <property type="term" value="C:plasma membrane"/>
    <property type="evidence" value="ECO:0007669"/>
    <property type="project" value="UniProtKB-SubCell"/>
</dbReference>
<dbReference type="GO" id="GO:0042597">
    <property type="term" value="C:periplasmic space"/>
    <property type="evidence" value="ECO:0007669"/>
    <property type="project" value="UniProtKB-SubCell"/>
</dbReference>
<feature type="transmembrane region" description="Helical" evidence="22">
    <location>
        <begin position="107"/>
        <end position="125"/>
    </location>
</feature>
<keyword evidence="6 19" id="KW-0679">Respiratory chain</keyword>
<evidence type="ECO:0000313" key="29">
    <source>
        <dbReference type="Proteomes" id="UP000198866"/>
    </source>
</evidence>
<evidence type="ECO:0000256" key="12">
    <source>
        <dbReference type="ARBA" id="ARBA00023004"/>
    </source>
</evidence>
<dbReference type="SUPFAM" id="SSF81464">
    <property type="entry name" value="Cytochrome c oxidase subunit II-like, transmembrane region"/>
    <property type="match status" value="1"/>
</dbReference>
<dbReference type="PANTHER" id="PTHR22888">
    <property type="entry name" value="CYTOCHROME C OXIDASE, SUBUNIT II"/>
    <property type="match status" value="1"/>
</dbReference>
<dbReference type="PROSITE" id="PS00078">
    <property type="entry name" value="COX2"/>
    <property type="match status" value="1"/>
</dbReference>
<comment type="cofactor">
    <cofactor evidence="20">
        <name>Cu cation</name>
        <dbReference type="ChEBI" id="CHEBI:23378"/>
    </cofactor>
    <text evidence="20">Binds a copper A center.</text>
</comment>
<feature type="domain" description="OmpA-like" evidence="27">
    <location>
        <begin position="451"/>
        <end position="560"/>
    </location>
</feature>
<dbReference type="InterPro" id="IPR036737">
    <property type="entry name" value="OmpA-like_sf"/>
</dbReference>
<evidence type="ECO:0000256" key="10">
    <source>
        <dbReference type="ARBA" id="ARBA00022982"/>
    </source>
</evidence>
<keyword evidence="13 20" id="KW-0186">Copper</keyword>
<evidence type="ECO:0000256" key="1">
    <source>
        <dbReference type="ARBA" id="ARBA00004141"/>
    </source>
</evidence>
<keyword evidence="4 19" id="KW-0813">Transport</keyword>
<dbReference type="NCBIfam" id="TIGR02866">
    <property type="entry name" value="CoxB"/>
    <property type="match status" value="1"/>
</dbReference>
<keyword evidence="10 19" id="KW-0249">Electron transport</keyword>
<dbReference type="PANTHER" id="PTHR22888:SF9">
    <property type="entry name" value="CYTOCHROME C OXIDASE SUBUNIT 2"/>
    <property type="match status" value="1"/>
</dbReference>
<dbReference type="InterPro" id="IPR006664">
    <property type="entry name" value="OMP_bac"/>
</dbReference>
<dbReference type="CDD" id="cd07185">
    <property type="entry name" value="OmpA_C-like"/>
    <property type="match status" value="1"/>
</dbReference>
<evidence type="ECO:0000259" key="27">
    <source>
        <dbReference type="PROSITE" id="PS51123"/>
    </source>
</evidence>
<feature type="domain" description="Cytochrome oxidase subunit II transmembrane region profile" evidence="25">
    <location>
        <begin position="40"/>
        <end position="135"/>
    </location>
</feature>
<dbReference type="EC" id="7.1.1.9" evidence="20"/>
<comment type="catalytic activity">
    <reaction evidence="16 20">
        <text>4 Fe(II)-[cytochrome c] + O2 + 8 H(+)(in) = 4 Fe(III)-[cytochrome c] + 2 H2O + 4 H(+)(out)</text>
        <dbReference type="Rhea" id="RHEA:11436"/>
        <dbReference type="Rhea" id="RHEA-COMP:10350"/>
        <dbReference type="Rhea" id="RHEA-COMP:14399"/>
        <dbReference type="ChEBI" id="CHEBI:15377"/>
        <dbReference type="ChEBI" id="CHEBI:15378"/>
        <dbReference type="ChEBI" id="CHEBI:15379"/>
        <dbReference type="ChEBI" id="CHEBI:29033"/>
        <dbReference type="ChEBI" id="CHEBI:29034"/>
        <dbReference type="EC" id="7.1.1.9"/>
    </reaction>
</comment>
<feature type="transmembrane region" description="Helical" evidence="22">
    <location>
        <begin position="59"/>
        <end position="86"/>
    </location>
</feature>
<dbReference type="GO" id="GO:0004129">
    <property type="term" value="F:cytochrome-c oxidase activity"/>
    <property type="evidence" value="ECO:0007669"/>
    <property type="project" value="UniProtKB-EC"/>
</dbReference>
<feature type="signal peptide" evidence="23">
    <location>
        <begin position="1"/>
        <end position="33"/>
    </location>
</feature>
<dbReference type="InterPro" id="IPR014222">
    <property type="entry name" value="Cyt_c_oxidase_su2"/>
</dbReference>
<dbReference type="Pfam" id="PF13442">
    <property type="entry name" value="Cytochrome_CBB3"/>
    <property type="match status" value="1"/>
</dbReference>
<keyword evidence="8 17" id="KW-0479">Metal-binding</keyword>
<keyword evidence="9" id="KW-1278">Translocase</keyword>
<dbReference type="Pfam" id="PF02790">
    <property type="entry name" value="COX2_TM"/>
    <property type="match status" value="1"/>
</dbReference>
<evidence type="ECO:0000256" key="5">
    <source>
        <dbReference type="ARBA" id="ARBA00022617"/>
    </source>
</evidence>
<evidence type="ECO:0000256" key="21">
    <source>
        <dbReference type="SAM" id="MobiDB-lite"/>
    </source>
</evidence>
<evidence type="ECO:0000256" key="3">
    <source>
        <dbReference type="ARBA" id="ARBA00007866"/>
    </source>
</evidence>
<dbReference type="PRINTS" id="PR01021">
    <property type="entry name" value="OMPADOMAIN"/>
</dbReference>
<dbReference type="SUPFAM" id="SSF103088">
    <property type="entry name" value="OmpA-like"/>
    <property type="match status" value="1"/>
</dbReference>